<evidence type="ECO:0000259" key="1">
    <source>
        <dbReference type="PROSITE" id="PS51186"/>
    </source>
</evidence>
<name>H7FVG4_FLAFP</name>
<evidence type="ECO:0000313" key="2">
    <source>
        <dbReference type="EMBL" id="EIA07497.1"/>
    </source>
</evidence>
<proteinExistence type="predicted"/>
<dbReference type="InterPro" id="IPR016181">
    <property type="entry name" value="Acyl_CoA_acyltransferase"/>
</dbReference>
<keyword evidence="3" id="KW-1185">Reference proteome</keyword>
<sequence length="183" mass="21030">MKKLETERLILKPTTLADAEFIRNLFLSPKWIEFIGDRKLKTIEEVENYIETKFTPQFERLGYGNYTIIRKSDGEKIGSCGLYDREGVNGIDIGFALLPDFEKKGYGFESVNHLKEIALTDFKLTQLSGITSTKNKASQALLMKIGLQFEKKIILPNETEEILLYTLIQEESHLHDINRTILV</sequence>
<dbReference type="PROSITE" id="PS51186">
    <property type="entry name" value="GNAT"/>
    <property type="match status" value="1"/>
</dbReference>
<dbReference type="SUPFAM" id="SSF55729">
    <property type="entry name" value="Acyl-CoA N-acyltransferases (Nat)"/>
    <property type="match status" value="1"/>
</dbReference>
<dbReference type="AlphaFoldDB" id="H7FVG4"/>
<dbReference type="Gene3D" id="3.40.630.30">
    <property type="match status" value="1"/>
</dbReference>
<comment type="caution">
    <text evidence="2">The sequence shown here is derived from an EMBL/GenBank/DDBJ whole genome shotgun (WGS) entry which is preliminary data.</text>
</comment>
<evidence type="ECO:0000313" key="3">
    <source>
        <dbReference type="Proteomes" id="UP000005566"/>
    </source>
</evidence>
<organism evidence="2 3">
    <name type="scientific">Flavobacterium frigoris (strain PS1)</name>
    <dbReference type="NCBI Taxonomy" id="1086011"/>
    <lineage>
        <taxon>Bacteria</taxon>
        <taxon>Pseudomonadati</taxon>
        <taxon>Bacteroidota</taxon>
        <taxon>Flavobacteriia</taxon>
        <taxon>Flavobacteriales</taxon>
        <taxon>Flavobacteriaceae</taxon>
        <taxon>Flavobacterium</taxon>
    </lineage>
</organism>
<dbReference type="PANTHER" id="PTHR43792:SF1">
    <property type="entry name" value="N-ACETYLTRANSFERASE DOMAIN-CONTAINING PROTEIN"/>
    <property type="match status" value="1"/>
</dbReference>
<dbReference type="PATRIC" id="fig|1086011.3.peg.3101"/>
<protein>
    <submittedName>
        <fullName evidence="2">GNAT family acetyltransferase</fullName>
    </submittedName>
</protein>
<dbReference type="InterPro" id="IPR000182">
    <property type="entry name" value="GNAT_dom"/>
</dbReference>
<gene>
    <name evidence="2" type="ORF">HJ01_03162</name>
</gene>
<accession>H7FVG4</accession>
<dbReference type="STRING" id="1086011.HJ01_03162"/>
<dbReference type="eggNOG" id="COG1670">
    <property type="taxonomic scope" value="Bacteria"/>
</dbReference>
<feature type="domain" description="N-acetyltransferase" evidence="1">
    <location>
        <begin position="9"/>
        <end position="169"/>
    </location>
</feature>
<dbReference type="PANTHER" id="PTHR43792">
    <property type="entry name" value="GNAT FAMILY, PUTATIVE (AFU_ORTHOLOGUE AFUA_3G00765)-RELATED-RELATED"/>
    <property type="match status" value="1"/>
</dbReference>
<dbReference type="OrthoDB" id="9798081at2"/>
<dbReference type="EMBL" id="AHKF01000024">
    <property type="protein sequence ID" value="EIA07497.1"/>
    <property type="molecule type" value="Genomic_DNA"/>
</dbReference>
<reference evidence="2 3" key="1">
    <citation type="journal article" date="2014" name="Acta Crystallogr. D">
        <title>Structure-based characterization and antifreeze properties of a hyperactive ice-binding protein from the Antarctic bacterium Flavobacterium frigoris PS1.</title>
        <authorList>
            <person name="Do H."/>
            <person name="Kim S.J."/>
            <person name="Kim H.J."/>
            <person name="Lee J.H."/>
        </authorList>
    </citation>
    <scope>NUCLEOTIDE SEQUENCE [LARGE SCALE GENOMIC DNA]</scope>
    <source>
        <strain evidence="2 3">PS1</strain>
    </source>
</reference>
<dbReference type="Pfam" id="PF13302">
    <property type="entry name" value="Acetyltransf_3"/>
    <property type="match status" value="1"/>
</dbReference>
<dbReference type="GO" id="GO:0016747">
    <property type="term" value="F:acyltransferase activity, transferring groups other than amino-acyl groups"/>
    <property type="evidence" value="ECO:0007669"/>
    <property type="project" value="InterPro"/>
</dbReference>
<dbReference type="Proteomes" id="UP000005566">
    <property type="component" value="Unassembled WGS sequence"/>
</dbReference>
<dbReference type="InterPro" id="IPR051531">
    <property type="entry name" value="N-acetyltransferase"/>
</dbReference>